<evidence type="ECO:0000256" key="3">
    <source>
        <dbReference type="ARBA" id="ARBA00023242"/>
    </source>
</evidence>
<dbReference type="Proteomes" id="UP000593567">
    <property type="component" value="Unassembled WGS sequence"/>
</dbReference>
<sequence length="297" mass="32515">MILTLLSATSSNQVSSRSTAPSTGSGSNTRTRRKKQTDSLTASSHAVDTSLPSNSAESSAVSTPARTDQSENQNSQSSRQSTESSVNECVTSQLRLRSAQKASTLVRVMFTGISNTAQLEKAAKYLSYSHVKDISKCTHLIADEAKRTIKFLCALSKGVHIVTSQWLLQSQKAGKSLDIEKFLLRDEKSEKLYKYNLRNSLRAAQENGGLFSGLRIHATRQTKPPPSEIKDIVAAAGGKFCTSAPKSSSSDLYIISCEEDAKVYKRLLKTGFQVVTKEFLLTGILRQKLEPNLYKLL</sequence>
<protein>
    <recommendedName>
        <fullName evidence="4">PAX-interacting protein 1</fullName>
    </recommendedName>
    <alternativeName>
        <fullName evidence="5">PAX transactivation activation domain-interacting protein</fullName>
    </alternativeName>
</protein>
<feature type="compositionally biased region" description="Polar residues" evidence="6">
    <location>
        <begin position="1"/>
        <end position="29"/>
    </location>
</feature>
<keyword evidence="3" id="KW-0539">Nucleus</keyword>
<dbReference type="PANTHER" id="PTHR23196">
    <property type="entry name" value="PAX TRANSCRIPTION ACTIVATION DOMAIN INTERACTING PROTEIN"/>
    <property type="match status" value="1"/>
</dbReference>
<feature type="domain" description="BRCT" evidence="7">
    <location>
        <begin position="206"/>
        <end position="297"/>
    </location>
</feature>
<reference evidence="8" key="1">
    <citation type="submission" date="2020-06" db="EMBL/GenBank/DDBJ databases">
        <title>Draft genome of Bugula neritina, a colonial animal packing powerful symbionts and potential medicines.</title>
        <authorList>
            <person name="Rayko M."/>
        </authorList>
    </citation>
    <scope>NUCLEOTIDE SEQUENCE [LARGE SCALE GENOMIC DNA]</scope>
    <source>
        <strain evidence="8">Kwan_BN1</strain>
    </source>
</reference>
<dbReference type="Pfam" id="PF16770">
    <property type="entry name" value="RTT107_BRCT_5"/>
    <property type="match status" value="1"/>
</dbReference>
<evidence type="ECO:0000313" key="8">
    <source>
        <dbReference type="EMBL" id="KAF6037930.1"/>
    </source>
</evidence>
<evidence type="ECO:0000256" key="6">
    <source>
        <dbReference type="SAM" id="MobiDB-lite"/>
    </source>
</evidence>
<dbReference type="CDD" id="cd18432">
    <property type="entry name" value="BRCT_PAXIP1_rpt6_like"/>
    <property type="match status" value="1"/>
</dbReference>
<evidence type="ECO:0000256" key="1">
    <source>
        <dbReference type="ARBA" id="ARBA00004123"/>
    </source>
</evidence>
<evidence type="ECO:0000259" key="7">
    <source>
        <dbReference type="PROSITE" id="PS50172"/>
    </source>
</evidence>
<dbReference type="CDD" id="cd17744">
    <property type="entry name" value="BRCT_MDC1_rpt1"/>
    <property type="match status" value="1"/>
</dbReference>
<keyword evidence="9" id="KW-1185">Reference proteome</keyword>
<dbReference type="InterPro" id="IPR036420">
    <property type="entry name" value="BRCT_dom_sf"/>
</dbReference>
<dbReference type="SUPFAM" id="SSF52113">
    <property type="entry name" value="BRCT domain"/>
    <property type="match status" value="2"/>
</dbReference>
<dbReference type="InterPro" id="IPR051579">
    <property type="entry name" value="DDR_Transcriptional_Reg"/>
</dbReference>
<dbReference type="PANTHER" id="PTHR23196:SF1">
    <property type="entry name" value="PAX-INTERACTING PROTEIN 1"/>
    <property type="match status" value="1"/>
</dbReference>
<dbReference type="InterPro" id="IPR001357">
    <property type="entry name" value="BRCT_dom"/>
</dbReference>
<feature type="domain" description="BRCT" evidence="7">
    <location>
        <begin position="135"/>
        <end position="184"/>
    </location>
</feature>
<evidence type="ECO:0000256" key="2">
    <source>
        <dbReference type="ARBA" id="ARBA00022763"/>
    </source>
</evidence>
<dbReference type="Pfam" id="PF16589">
    <property type="entry name" value="BRCT_2"/>
    <property type="match status" value="1"/>
</dbReference>
<feature type="region of interest" description="Disordered" evidence="6">
    <location>
        <begin position="1"/>
        <end position="87"/>
    </location>
</feature>
<comment type="subcellular location">
    <subcellularLocation>
        <location evidence="1">Nucleus</location>
    </subcellularLocation>
</comment>
<dbReference type="OrthoDB" id="342264at2759"/>
<gene>
    <name evidence="8" type="ORF">EB796_003779</name>
</gene>
<dbReference type="AlphaFoldDB" id="A0A7J7KGX8"/>
<evidence type="ECO:0000313" key="9">
    <source>
        <dbReference type="Proteomes" id="UP000593567"/>
    </source>
</evidence>
<dbReference type="Gene3D" id="3.40.50.10190">
    <property type="entry name" value="BRCT domain"/>
    <property type="match status" value="2"/>
</dbReference>
<name>A0A7J7KGX8_BUGNE</name>
<dbReference type="GO" id="GO:0005634">
    <property type="term" value="C:nucleus"/>
    <property type="evidence" value="ECO:0007669"/>
    <property type="project" value="UniProtKB-SubCell"/>
</dbReference>
<dbReference type="GO" id="GO:0006974">
    <property type="term" value="P:DNA damage response"/>
    <property type="evidence" value="ECO:0007669"/>
    <property type="project" value="UniProtKB-KW"/>
</dbReference>
<proteinExistence type="predicted"/>
<keyword evidence="2" id="KW-0227">DNA damage</keyword>
<evidence type="ECO:0000256" key="5">
    <source>
        <dbReference type="ARBA" id="ARBA00030146"/>
    </source>
</evidence>
<feature type="compositionally biased region" description="Polar residues" evidence="6">
    <location>
        <begin position="38"/>
        <end position="67"/>
    </location>
</feature>
<organism evidence="8 9">
    <name type="scientific">Bugula neritina</name>
    <name type="common">Brown bryozoan</name>
    <name type="synonym">Sertularia neritina</name>
    <dbReference type="NCBI Taxonomy" id="10212"/>
    <lineage>
        <taxon>Eukaryota</taxon>
        <taxon>Metazoa</taxon>
        <taxon>Spiralia</taxon>
        <taxon>Lophotrochozoa</taxon>
        <taxon>Bryozoa</taxon>
        <taxon>Gymnolaemata</taxon>
        <taxon>Cheilostomatida</taxon>
        <taxon>Flustrina</taxon>
        <taxon>Buguloidea</taxon>
        <taxon>Bugulidae</taxon>
        <taxon>Bugula</taxon>
    </lineage>
</organism>
<dbReference type="EMBL" id="VXIV02000495">
    <property type="protein sequence ID" value="KAF6037930.1"/>
    <property type="molecule type" value="Genomic_DNA"/>
</dbReference>
<evidence type="ECO:0000256" key="4">
    <source>
        <dbReference type="ARBA" id="ARBA00023858"/>
    </source>
</evidence>
<comment type="caution">
    <text evidence="8">The sequence shown here is derived from an EMBL/GenBank/DDBJ whole genome shotgun (WGS) entry which is preliminary data.</text>
</comment>
<feature type="compositionally biased region" description="Low complexity" evidence="6">
    <location>
        <begin position="70"/>
        <end position="87"/>
    </location>
</feature>
<dbReference type="SMART" id="SM00292">
    <property type="entry name" value="BRCT"/>
    <property type="match status" value="2"/>
</dbReference>
<accession>A0A7J7KGX8</accession>
<dbReference type="PROSITE" id="PS50172">
    <property type="entry name" value="BRCT"/>
    <property type="match status" value="2"/>
</dbReference>